<proteinExistence type="predicted"/>
<dbReference type="Proteomes" id="UP000654720">
    <property type="component" value="Chromosome"/>
</dbReference>
<evidence type="ECO:0000313" key="2">
    <source>
        <dbReference type="Proteomes" id="UP000654720"/>
    </source>
</evidence>
<dbReference type="EMBL" id="CP069450">
    <property type="protein sequence ID" value="QRO49661.1"/>
    <property type="molecule type" value="Genomic_DNA"/>
</dbReference>
<name>A0ABX7H430_9BACT</name>
<evidence type="ECO:0000313" key="1">
    <source>
        <dbReference type="EMBL" id="QRO49661.1"/>
    </source>
</evidence>
<keyword evidence="2" id="KW-1185">Reference proteome</keyword>
<accession>A0ABX7H430</accession>
<dbReference type="GeneID" id="93097620"/>
<protein>
    <submittedName>
        <fullName evidence="1">Uncharacterized protein</fullName>
    </submittedName>
</protein>
<sequence>MEKAFFNEQTMNKNIQFALLAVKENLDKDGNLILPKTASLEDAIDLLVQMAKNPKLSFEDIAKSPKKAATLVNLLVHGTNLGMKVQEEINKDDMPSELIQGLNEVIEEFGINTEIFQNTSTKPHKAEPEFSTYIIDQSHANEITMVMHDAIADRRGKDAILVVVCAMELGIITRLPYLAAKKEFPSVGGRSNYNKYLSDGFLDSEKEPIKQLFKKRLPKLFS</sequence>
<dbReference type="RefSeq" id="WP_027202195.1">
    <property type="nucleotide sequence ID" value="NZ_CP069450.1"/>
</dbReference>
<organism evidence="1 2">
    <name type="scientific">Butyricimonas virosa</name>
    <dbReference type="NCBI Taxonomy" id="544645"/>
    <lineage>
        <taxon>Bacteria</taxon>
        <taxon>Pseudomonadati</taxon>
        <taxon>Bacteroidota</taxon>
        <taxon>Bacteroidia</taxon>
        <taxon>Bacteroidales</taxon>
        <taxon>Odoribacteraceae</taxon>
        <taxon>Butyricimonas</taxon>
    </lineage>
</organism>
<reference evidence="1 2" key="1">
    <citation type="submission" date="2021-02" db="EMBL/GenBank/DDBJ databases">
        <title>FDA dAtabase for Regulatory Grade micrObial Sequences (FDA-ARGOS): Supporting development and validation of Infectious Disease Dx tests.</title>
        <authorList>
            <person name="Carlson P."/>
            <person name="Fischbach M."/>
            <person name="Hastie J."/>
            <person name="Bilen M."/>
            <person name="Cheng A."/>
            <person name="Tallon L."/>
            <person name="Sadzewicz L."/>
            <person name="Zhao X."/>
            <person name="Boylan J."/>
            <person name="Ott S."/>
            <person name="Bowen H."/>
            <person name="Vavikolanu K."/>
            <person name="Mehta A."/>
            <person name="Aluvathingal J."/>
            <person name="Nadendla S."/>
            <person name="Yan Y."/>
            <person name="Sichtig H."/>
        </authorList>
    </citation>
    <scope>NUCLEOTIDE SEQUENCE [LARGE SCALE GENOMIC DNA]</scope>
    <source>
        <strain evidence="1 2">FDAARGOS_1229</strain>
    </source>
</reference>
<gene>
    <name evidence="1" type="ORF">I6J59_17505</name>
</gene>